<evidence type="ECO:0000313" key="14">
    <source>
        <dbReference type="Proteomes" id="UP000555103"/>
    </source>
</evidence>
<feature type="domain" description="Secretin/TonB short N-terminal" evidence="12">
    <location>
        <begin position="61"/>
        <end position="112"/>
    </location>
</feature>
<keyword evidence="8 10" id="KW-0472">Membrane</keyword>
<dbReference type="Gene3D" id="2.170.130.10">
    <property type="entry name" value="TonB-dependent receptor, plug domain"/>
    <property type="match status" value="1"/>
</dbReference>
<evidence type="ECO:0000256" key="6">
    <source>
        <dbReference type="ARBA" id="ARBA00023004"/>
    </source>
</evidence>
<comment type="caution">
    <text evidence="13">The sequence shown here is derived from an EMBL/GenBank/DDBJ whole genome shotgun (WGS) entry which is preliminary data.</text>
</comment>
<organism evidence="13 14">
    <name type="scientific">Dysgonomonas hofstadii</name>
    <dbReference type="NCBI Taxonomy" id="637886"/>
    <lineage>
        <taxon>Bacteria</taxon>
        <taxon>Pseudomonadati</taxon>
        <taxon>Bacteroidota</taxon>
        <taxon>Bacteroidia</taxon>
        <taxon>Bacteroidales</taxon>
        <taxon>Dysgonomonadaceae</taxon>
        <taxon>Dysgonomonas</taxon>
    </lineage>
</organism>
<evidence type="ECO:0000256" key="1">
    <source>
        <dbReference type="ARBA" id="ARBA00004571"/>
    </source>
</evidence>
<evidence type="ECO:0000256" key="5">
    <source>
        <dbReference type="ARBA" id="ARBA00022692"/>
    </source>
</evidence>
<evidence type="ECO:0000256" key="7">
    <source>
        <dbReference type="ARBA" id="ARBA00023077"/>
    </source>
</evidence>
<keyword evidence="14" id="KW-1185">Reference proteome</keyword>
<dbReference type="Gene3D" id="3.55.50.30">
    <property type="match status" value="1"/>
</dbReference>
<dbReference type="NCBIfam" id="TIGR04057">
    <property type="entry name" value="SusC_RagA_signa"/>
    <property type="match status" value="1"/>
</dbReference>
<dbReference type="InterPro" id="IPR012910">
    <property type="entry name" value="Plug_dom"/>
</dbReference>
<dbReference type="InterPro" id="IPR023996">
    <property type="entry name" value="TonB-dep_OMP_SusC/RagA"/>
</dbReference>
<dbReference type="EMBL" id="JACIEP010000024">
    <property type="protein sequence ID" value="MBB4038181.1"/>
    <property type="molecule type" value="Genomic_DNA"/>
</dbReference>
<dbReference type="InterPro" id="IPR037066">
    <property type="entry name" value="Plug_dom_sf"/>
</dbReference>
<dbReference type="Pfam" id="PF00593">
    <property type="entry name" value="TonB_dep_Rec_b-barrel"/>
    <property type="match status" value="1"/>
</dbReference>
<evidence type="ECO:0000256" key="2">
    <source>
        <dbReference type="ARBA" id="ARBA00022448"/>
    </source>
</evidence>
<keyword evidence="6" id="KW-0408">Iron</keyword>
<dbReference type="PROSITE" id="PS52016">
    <property type="entry name" value="TONB_DEPENDENT_REC_3"/>
    <property type="match status" value="1"/>
</dbReference>
<reference evidence="13 14" key="1">
    <citation type="submission" date="2020-08" db="EMBL/GenBank/DDBJ databases">
        <title>Genomic Encyclopedia of Type Strains, Phase IV (KMG-IV): sequencing the most valuable type-strain genomes for metagenomic binning, comparative biology and taxonomic classification.</title>
        <authorList>
            <person name="Goeker M."/>
        </authorList>
    </citation>
    <scope>NUCLEOTIDE SEQUENCE [LARGE SCALE GENOMIC DNA]</scope>
    <source>
        <strain evidence="13 14">DSM 104969</strain>
    </source>
</reference>
<dbReference type="InterPro" id="IPR008969">
    <property type="entry name" value="CarboxyPept-like_regulatory"/>
</dbReference>
<comment type="similarity">
    <text evidence="10 11">Belongs to the TonB-dependent receptor family.</text>
</comment>
<evidence type="ECO:0000256" key="8">
    <source>
        <dbReference type="ARBA" id="ARBA00023136"/>
    </source>
</evidence>
<dbReference type="InterPro" id="IPR011662">
    <property type="entry name" value="Secretin/TonB_short_N"/>
</dbReference>
<keyword evidence="5 10" id="KW-0812">Transmembrane</keyword>
<sequence length="1124" mass="124044">MLILNSFSRTKSDALIKLTLVILLLMCIPAQVYSQNQNITITSKQAKISTLFEDIESQTGMTIAYNSAIIDINKVVSVNISNKTLSEALTEILKNTGTTFTIQGKQIIISKADGQAKRRISGTITDITGEPIIGATVKIKGTNTATITDMDGKYTIEASPNSVLQVSYVGFTTADTPIGDKQQADLILQEDTQALDEVVVVGYGVQRKRDLTGAVSSIKMSDSPVGTFSSASHALAGKAAGLRVTQTTAQPGAGASFRIRGETSINASNQPLIIVDGFPISSSSSPSSGNRYDAGSQDNVLEMMNPNDIESIEVLKDASATAIYGSRAGHGVIIITTKRGKAGTPNVTYSGNVAVQSMSSKYKMLDAQGYMNLSNMYELETWRRSTGTGIYADYVTPSSTAAYTPKYTDEEIANAKTTDWMDEITRTGFQTSHNISITGGTEKSKYLASLNYFDQEGVLKNSDMQRITANLNSDYEISKYVKAGLSFNISRNKYGNVPLGTGGNEYSGIIAAATFFEPNIPVYDENGNYSESNVYKQRPNPVSLLEIEDKTTKDRVLGTGFISVEPIKGLILKANLGFDRKSAKRQNYLPTTTLYGKTQNGSAYQSQTDGMDYLFNLTANYMKTIGKHSFTALAGYEWQEFNNEWFSAGNTDFSLDSFLYNNLNAGSGEKSVASNSTKNSLVSVFGRVNYSYANKYLITATLRADASSNFNKDNRWGYFPSVSAGWRFIDEDFMKDIQHILSNGKLRGGYGQTGNTSVGNRTQSYYKSDNKYVFGSTGTNGMVITSLGNSGITWETTSEFNIGLDLGFLNSRINFTAEYYNREISDLLVTSKRLPSYNELTTITANSGSTQSKGVEFTLNTVNIKSQDLVWTSDLTFYKYKDTWKERDPNWIPAAYQSEKDPIRAIFTYKSDGLLQPGEEAPAWQKGLLPGQIKLKKMNADGDQSVLEDSDKVYIGTTDPDFSFGFNNTVRYKNFDFNMYLYGEIGRWRDASYYDSWLPYRYFAPSGGLYNMSQKALDSWTMDNQNSSTPSLLTSSYSAGDYFYKKVSYLRCRNITVGYTIPGLKNIARSIRVNVSINNPFVISNWNGLDPETDYNPSDSNTENAWSYSYPNVRTFSFGVDISF</sequence>
<keyword evidence="2 10" id="KW-0813">Transport</keyword>
<evidence type="ECO:0000256" key="10">
    <source>
        <dbReference type="PROSITE-ProRule" id="PRU01360"/>
    </source>
</evidence>
<keyword evidence="3 10" id="KW-1134">Transmembrane beta strand</keyword>
<accession>A0A840CT49</accession>
<dbReference type="GO" id="GO:0009279">
    <property type="term" value="C:cell outer membrane"/>
    <property type="evidence" value="ECO:0007669"/>
    <property type="project" value="UniProtKB-SubCell"/>
</dbReference>
<dbReference type="SUPFAM" id="SSF49464">
    <property type="entry name" value="Carboxypeptidase regulatory domain-like"/>
    <property type="match status" value="1"/>
</dbReference>
<dbReference type="NCBIfam" id="TIGR04056">
    <property type="entry name" value="OMP_RagA_SusC"/>
    <property type="match status" value="1"/>
</dbReference>
<evidence type="ECO:0000313" key="13">
    <source>
        <dbReference type="EMBL" id="MBB4038181.1"/>
    </source>
</evidence>
<proteinExistence type="inferred from homology"/>
<evidence type="ECO:0000256" key="3">
    <source>
        <dbReference type="ARBA" id="ARBA00022452"/>
    </source>
</evidence>
<dbReference type="Pfam" id="PF07715">
    <property type="entry name" value="Plug"/>
    <property type="match status" value="1"/>
</dbReference>
<name>A0A840CT49_9BACT</name>
<dbReference type="Gene3D" id="2.40.170.20">
    <property type="entry name" value="TonB-dependent receptor, beta-barrel domain"/>
    <property type="match status" value="1"/>
</dbReference>
<evidence type="ECO:0000256" key="4">
    <source>
        <dbReference type="ARBA" id="ARBA00022496"/>
    </source>
</evidence>
<dbReference type="SUPFAM" id="SSF56935">
    <property type="entry name" value="Porins"/>
    <property type="match status" value="1"/>
</dbReference>
<dbReference type="AlphaFoldDB" id="A0A840CT49"/>
<dbReference type="GO" id="GO:0006826">
    <property type="term" value="P:iron ion transport"/>
    <property type="evidence" value="ECO:0007669"/>
    <property type="project" value="UniProtKB-KW"/>
</dbReference>
<dbReference type="FunFam" id="2.60.40.1120:FF:000003">
    <property type="entry name" value="Outer membrane protein Omp121"/>
    <property type="match status" value="1"/>
</dbReference>
<dbReference type="InterPro" id="IPR023997">
    <property type="entry name" value="TonB-dep_OMP_SusC/RagA_CS"/>
</dbReference>
<keyword evidence="7 11" id="KW-0798">TonB box</keyword>
<dbReference type="Gene3D" id="2.60.40.1120">
    <property type="entry name" value="Carboxypeptidase-like, regulatory domain"/>
    <property type="match status" value="1"/>
</dbReference>
<dbReference type="InterPro" id="IPR000531">
    <property type="entry name" value="Beta-barrel_TonB"/>
</dbReference>
<evidence type="ECO:0000259" key="12">
    <source>
        <dbReference type="SMART" id="SM00965"/>
    </source>
</evidence>
<keyword evidence="4" id="KW-0410">Iron transport</keyword>
<dbReference type="InterPro" id="IPR039426">
    <property type="entry name" value="TonB-dep_rcpt-like"/>
</dbReference>
<keyword evidence="4" id="KW-0406">Ion transport</keyword>
<keyword evidence="9 10" id="KW-0998">Cell outer membrane</keyword>
<dbReference type="SMART" id="SM00965">
    <property type="entry name" value="STN"/>
    <property type="match status" value="1"/>
</dbReference>
<evidence type="ECO:0000256" key="11">
    <source>
        <dbReference type="RuleBase" id="RU003357"/>
    </source>
</evidence>
<dbReference type="InterPro" id="IPR036942">
    <property type="entry name" value="Beta-barrel_TonB_sf"/>
</dbReference>
<comment type="subcellular location">
    <subcellularLocation>
        <location evidence="1 10">Cell outer membrane</location>
        <topology evidence="1 10">Multi-pass membrane protein</topology>
    </subcellularLocation>
</comment>
<dbReference type="Pfam" id="PF07660">
    <property type="entry name" value="STN"/>
    <property type="match status" value="1"/>
</dbReference>
<gene>
    <name evidence="13" type="ORF">GGR21_004110</name>
</gene>
<dbReference type="RefSeq" id="WP_183308989.1">
    <property type="nucleotide sequence ID" value="NZ_JACIEP010000024.1"/>
</dbReference>
<evidence type="ECO:0000256" key="9">
    <source>
        <dbReference type="ARBA" id="ARBA00023237"/>
    </source>
</evidence>
<dbReference type="Pfam" id="PF13715">
    <property type="entry name" value="CarbopepD_reg_2"/>
    <property type="match status" value="1"/>
</dbReference>
<protein>
    <submittedName>
        <fullName evidence="13">TonB-linked SusC/RagA family outer membrane protein</fullName>
    </submittedName>
</protein>
<dbReference type="Proteomes" id="UP000555103">
    <property type="component" value="Unassembled WGS sequence"/>
</dbReference>